<protein>
    <submittedName>
        <fullName evidence="2">Uncharacterized protein</fullName>
    </submittedName>
</protein>
<dbReference type="Proteomes" id="UP000325333">
    <property type="component" value="Unassembled WGS sequence"/>
</dbReference>
<proteinExistence type="predicted"/>
<feature type="region of interest" description="Disordered" evidence="1">
    <location>
        <begin position="1"/>
        <end position="50"/>
    </location>
</feature>
<comment type="caution">
    <text evidence="2">The sequence shown here is derived from an EMBL/GenBank/DDBJ whole genome shotgun (WGS) entry which is preliminary data.</text>
</comment>
<evidence type="ECO:0000256" key="1">
    <source>
        <dbReference type="SAM" id="MobiDB-lite"/>
    </source>
</evidence>
<evidence type="ECO:0000313" key="3">
    <source>
        <dbReference type="Proteomes" id="UP000325333"/>
    </source>
</evidence>
<dbReference type="EMBL" id="VEWN01000001">
    <property type="protein sequence ID" value="KAA1057973.1"/>
    <property type="molecule type" value="Genomic_DNA"/>
</dbReference>
<gene>
    <name evidence="2" type="ORF">FH063_000173</name>
</gene>
<evidence type="ECO:0000313" key="2">
    <source>
        <dbReference type="EMBL" id="KAA1057973.1"/>
    </source>
</evidence>
<accession>A0A5B0L208</accession>
<organism evidence="2 3">
    <name type="scientific">Azospirillum argentinense</name>
    <dbReference type="NCBI Taxonomy" id="2970906"/>
    <lineage>
        <taxon>Bacteria</taxon>
        <taxon>Pseudomonadati</taxon>
        <taxon>Pseudomonadota</taxon>
        <taxon>Alphaproteobacteria</taxon>
        <taxon>Rhodospirillales</taxon>
        <taxon>Azospirillaceae</taxon>
        <taxon>Azospirillum</taxon>
    </lineage>
</organism>
<sequence>MASAGVGPPPNPPPLSQGRAFSPPPAKRGEVGRGAPTRPLLSSKRRRQFA</sequence>
<name>A0A5B0L208_9PROT</name>
<dbReference type="AlphaFoldDB" id="A0A5B0L208"/>
<reference evidence="2 3" key="1">
    <citation type="submission" date="2019-07" db="EMBL/GenBank/DDBJ databases">
        <title>Genome sequencing of the stress-tolerant strain Azospirillum brasilense Az19.</title>
        <authorList>
            <person name="Maroniche G.A."/>
            <person name="Garcia J.E."/>
            <person name="Pagnussat L."/>
            <person name="Amenta M."/>
            <person name="Creus C.M."/>
        </authorList>
    </citation>
    <scope>NUCLEOTIDE SEQUENCE [LARGE SCALE GENOMIC DNA]</scope>
    <source>
        <strain evidence="2 3">Az19</strain>
    </source>
</reference>